<dbReference type="InterPro" id="IPR016030">
    <property type="entry name" value="CblAdoTrfase-like"/>
</dbReference>
<keyword evidence="1 4" id="KW-0808">Transferase</keyword>
<evidence type="ECO:0000313" key="6">
    <source>
        <dbReference type="EMBL" id="CAI8005445.1"/>
    </source>
</evidence>
<comment type="caution">
    <text evidence="6">The sequence shown here is derived from an EMBL/GenBank/DDBJ whole genome shotgun (WGS) entry which is preliminary data.</text>
</comment>
<evidence type="ECO:0000256" key="1">
    <source>
        <dbReference type="ARBA" id="ARBA00022679"/>
    </source>
</evidence>
<evidence type="ECO:0000256" key="3">
    <source>
        <dbReference type="ARBA" id="ARBA00022840"/>
    </source>
</evidence>
<keyword evidence="3 4" id="KW-0067">ATP-binding</keyword>
<organism evidence="6 7">
    <name type="scientific">Geodia barretti</name>
    <name type="common">Barrett's horny sponge</name>
    <dbReference type="NCBI Taxonomy" id="519541"/>
    <lineage>
        <taxon>Eukaryota</taxon>
        <taxon>Metazoa</taxon>
        <taxon>Porifera</taxon>
        <taxon>Demospongiae</taxon>
        <taxon>Heteroscleromorpha</taxon>
        <taxon>Tetractinellida</taxon>
        <taxon>Astrophorina</taxon>
        <taxon>Geodiidae</taxon>
        <taxon>Geodia</taxon>
    </lineage>
</organism>
<dbReference type="AlphaFoldDB" id="A0AA35R613"/>
<feature type="domain" description="Cobalamin adenosyltransferase-like" evidence="5">
    <location>
        <begin position="15"/>
        <end position="182"/>
    </location>
</feature>
<sequence>MSTSSSSSSPRRKRVYTKYGDQGETSLLYGGRVSKANPHTEAYGITDEAVSLMGLARALTDDDKVKNILRDLQRELFTVAAELATDPEKYDLFHQHFTPVTEAMVDKQEEIIDELETHFQMPQVFILPGGTPSSSAMDSARTVIRTAERRVVALAEVGGLTNPLILAYLNRLGDLLFVLARYHDRDIPIERATGDRV</sequence>
<evidence type="ECO:0000256" key="2">
    <source>
        <dbReference type="ARBA" id="ARBA00022741"/>
    </source>
</evidence>
<evidence type="ECO:0000259" key="5">
    <source>
        <dbReference type="Pfam" id="PF01923"/>
    </source>
</evidence>
<dbReference type="PANTHER" id="PTHR12213">
    <property type="entry name" value="CORRINOID ADENOSYLTRANSFERASE"/>
    <property type="match status" value="1"/>
</dbReference>
<name>A0AA35R613_GEOBA</name>
<keyword evidence="7" id="KW-1185">Reference proteome</keyword>
<reference evidence="6" key="1">
    <citation type="submission" date="2023-03" db="EMBL/GenBank/DDBJ databases">
        <authorList>
            <person name="Steffen K."/>
            <person name="Cardenas P."/>
        </authorList>
    </citation>
    <scope>NUCLEOTIDE SEQUENCE</scope>
</reference>
<accession>A0AA35R613</accession>
<dbReference type="SUPFAM" id="SSF89028">
    <property type="entry name" value="Cobalamin adenosyltransferase-like"/>
    <property type="match status" value="1"/>
</dbReference>
<dbReference type="InterPro" id="IPR036451">
    <property type="entry name" value="CblAdoTrfase-like_sf"/>
</dbReference>
<comment type="similarity">
    <text evidence="4">Belongs to the Cob(I)alamin adenosyltransferase family.</text>
</comment>
<dbReference type="Gene3D" id="1.20.1200.10">
    <property type="entry name" value="Cobalamin adenosyltransferase-like"/>
    <property type="match status" value="1"/>
</dbReference>
<evidence type="ECO:0000313" key="7">
    <source>
        <dbReference type="Proteomes" id="UP001174909"/>
    </source>
</evidence>
<evidence type="ECO:0000256" key="4">
    <source>
        <dbReference type="RuleBase" id="RU366026"/>
    </source>
</evidence>
<proteinExistence type="inferred from homology"/>
<protein>
    <submittedName>
        <fullName evidence="6">Corrinoid adenosyltransferase</fullName>
    </submittedName>
</protein>
<dbReference type="InterPro" id="IPR029499">
    <property type="entry name" value="PduO-typ"/>
</dbReference>
<keyword evidence="2 4" id="KW-0547">Nucleotide-binding</keyword>
<gene>
    <name evidence="6" type="ORF">GBAR_LOCUS4236</name>
</gene>
<dbReference type="NCBIfam" id="TIGR00636">
    <property type="entry name" value="PduO_Nterm"/>
    <property type="match status" value="1"/>
</dbReference>
<dbReference type="GO" id="GO:0005524">
    <property type="term" value="F:ATP binding"/>
    <property type="evidence" value="ECO:0007669"/>
    <property type="project" value="UniProtKB-UniRule"/>
</dbReference>
<dbReference type="Proteomes" id="UP001174909">
    <property type="component" value="Unassembled WGS sequence"/>
</dbReference>
<dbReference type="GO" id="GO:0008817">
    <property type="term" value="F:corrinoid adenosyltransferase activity"/>
    <property type="evidence" value="ECO:0007669"/>
    <property type="project" value="TreeGrafter"/>
</dbReference>
<dbReference type="EMBL" id="CASHTH010000611">
    <property type="protein sequence ID" value="CAI8005445.1"/>
    <property type="molecule type" value="Genomic_DNA"/>
</dbReference>
<dbReference type="Pfam" id="PF01923">
    <property type="entry name" value="Cob_adeno_trans"/>
    <property type="match status" value="1"/>
</dbReference>
<dbReference type="PANTHER" id="PTHR12213:SF0">
    <property type="entry name" value="CORRINOID ADENOSYLTRANSFERASE MMAB"/>
    <property type="match status" value="1"/>
</dbReference>